<dbReference type="GO" id="GO:0097320">
    <property type="term" value="P:plasma membrane tubulation"/>
    <property type="evidence" value="ECO:0007669"/>
    <property type="project" value="TreeGrafter"/>
</dbReference>
<gene>
    <name evidence="4" type="ORF">EDS130_LOCUS12487</name>
</gene>
<dbReference type="GO" id="GO:0005543">
    <property type="term" value="F:phospholipid binding"/>
    <property type="evidence" value="ECO:0007669"/>
    <property type="project" value="TreeGrafter"/>
</dbReference>
<sequence length="344" mass="40218">MHKSKLHSSQFGRKLLRNYHELHHISPLNRRLRMQCIRSQSETTPEKLLSNPWHGKGFCEPGQYESALHRCEDGLKSCELGIEMYTDLVGILTNCSNALHQWSTKYQKRIGHSNEIGTTKKTWLETTRAVEKLAERNGDICKNIQKDVIDKLSSYKNENYGKSFIHAKKIKEFGKEFKKAQKPHLELLERIDQARDAYHESKRKLERAKHAAHVVESDVGSSDESKEKVKRSVEITQKQTDNCREKYKSVLKEMDEHKPKHQERMFRILAETDDFERKRLQHFKTMFTALKTGSSIEQDERHATMAAEFTDSIKKHDIEADIDFFNQHYGSKTTSKWPVFEEGN</sequence>
<feature type="domain" description="F-BAR" evidence="3">
    <location>
        <begin position="41"/>
        <end position="321"/>
    </location>
</feature>
<evidence type="ECO:0000256" key="2">
    <source>
        <dbReference type="SAM" id="MobiDB-lite"/>
    </source>
</evidence>
<dbReference type="Gene3D" id="1.20.1270.60">
    <property type="entry name" value="Arfaptin homology (AH) domain/BAR domain"/>
    <property type="match status" value="1"/>
</dbReference>
<reference evidence="4" key="1">
    <citation type="submission" date="2021-02" db="EMBL/GenBank/DDBJ databases">
        <authorList>
            <person name="Nowell W R."/>
        </authorList>
    </citation>
    <scope>NUCLEOTIDE SEQUENCE</scope>
</reference>
<dbReference type="PANTHER" id="PTHR23065:SF11">
    <property type="entry name" value="SYNDAPIN, ISOFORM C"/>
    <property type="match status" value="1"/>
</dbReference>
<evidence type="ECO:0000256" key="1">
    <source>
        <dbReference type="PROSITE-ProRule" id="PRU01077"/>
    </source>
</evidence>
<comment type="caution">
    <text evidence="4">The sequence shown here is derived from an EMBL/GenBank/DDBJ whole genome shotgun (WGS) entry which is preliminary data.</text>
</comment>
<protein>
    <recommendedName>
        <fullName evidence="3">F-BAR domain-containing protein</fullName>
    </recommendedName>
</protein>
<dbReference type="SUPFAM" id="SSF103657">
    <property type="entry name" value="BAR/IMD domain-like"/>
    <property type="match status" value="1"/>
</dbReference>
<evidence type="ECO:0000313" key="4">
    <source>
        <dbReference type="EMBL" id="CAF0953919.1"/>
    </source>
</evidence>
<feature type="compositionally biased region" description="Basic and acidic residues" evidence="2">
    <location>
        <begin position="223"/>
        <end position="233"/>
    </location>
</feature>
<dbReference type="AlphaFoldDB" id="A0A814DG57"/>
<dbReference type="GO" id="GO:0005886">
    <property type="term" value="C:plasma membrane"/>
    <property type="evidence" value="ECO:0007669"/>
    <property type="project" value="TreeGrafter"/>
</dbReference>
<evidence type="ECO:0000313" key="5">
    <source>
        <dbReference type="Proteomes" id="UP000663852"/>
    </source>
</evidence>
<organism evidence="4 5">
    <name type="scientific">Adineta ricciae</name>
    <name type="common">Rotifer</name>
    <dbReference type="NCBI Taxonomy" id="249248"/>
    <lineage>
        <taxon>Eukaryota</taxon>
        <taxon>Metazoa</taxon>
        <taxon>Spiralia</taxon>
        <taxon>Gnathifera</taxon>
        <taxon>Rotifera</taxon>
        <taxon>Eurotatoria</taxon>
        <taxon>Bdelloidea</taxon>
        <taxon>Adinetida</taxon>
        <taxon>Adinetidae</taxon>
        <taxon>Adineta</taxon>
    </lineage>
</organism>
<proteinExistence type="predicted"/>
<keyword evidence="1" id="KW-0175">Coiled coil</keyword>
<dbReference type="InterPro" id="IPR027267">
    <property type="entry name" value="AH/BAR_dom_sf"/>
</dbReference>
<dbReference type="GO" id="GO:0007010">
    <property type="term" value="P:cytoskeleton organization"/>
    <property type="evidence" value="ECO:0007669"/>
    <property type="project" value="TreeGrafter"/>
</dbReference>
<accession>A0A814DG57</accession>
<dbReference type="GO" id="GO:0030100">
    <property type="term" value="P:regulation of endocytosis"/>
    <property type="evidence" value="ECO:0007669"/>
    <property type="project" value="TreeGrafter"/>
</dbReference>
<feature type="region of interest" description="Disordered" evidence="2">
    <location>
        <begin position="208"/>
        <end position="233"/>
    </location>
</feature>
<dbReference type="EMBL" id="CAJNOJ010000047">
    <property type="protein sequence ID" value="CAF0953919.1"/>
    <property type="molecule type" value="Genomic_DNA"/>
</dbReference>
<dbReference type="InterPro" id="IPR031160">
    <property type="entry name" value="F_BAR_dom"/>
</dbReference>
<dbReference type="OrthoDB" id="10030904at2759"/>
<dbReference type="PANTHER" id="PTHR23065">
    <property type="entry name" value="PROLINE-SERINE-THREONINE PHOSPHATASE INTERACTING PROTEIN 1"/>
    <property type="match status" value="1"/>
</dbReference>
<dbReference type="Proteomes" id="UP000663852">
    <property type="component" value="Unassembled WGS sequence"/>
</dbReference>
<dbReference type="GO" id="GO:0005768">
    <property type="term" value="C:endosome"/>
    <property type="evidence" value="ECO:0007669"/>
    <property type="project" value="TreeGrafter"/>
</dbReference>
<dbReference type="PROSITE" id="PS51741">
    <property type="entry name" value="F_BAR"/>
    <property type="match status" value="1"/>
</dbReference>
<name>A0A814DG57_ADIRI</name>
<evidence type="ECO:0000259" key="3">
    <source>
        <dbReference type="PROSITE" id="PS51741"/>
    </source>
</evidence>